<reference evidence="5" key="1">
    <citation type="journal article" date="2019" name="Int. J. Syst. Evol. Microbiol.">
        <title>The Global Catalogue of Microorganisms (GCM) 10K type strain sequencing project: providing services to taxonomists for standard genome sequencing and annotation.</title>
        <authorList>
            <consortium name="The Broad Institute Genomics Platform"/>
            <consortium name="The Broad Institute Genome Sequencing Center for Infectious Disease"/>
            <person name="Wu L."/>
            <person name="Ma J."/>
        </authorList>
    </citation>
    <scope>NUCLEOTIDE SEQUENCE [LARGE SCALE GENOMIC DNA]</scope>
    <source>
        <strain evidence="5">JCM 17688</strain>
    </source>
</reference>
<dbReference type="PANTHER" id="PTHR33055:SF16">
    <property type="entry name" value="TRANSPOSASE FOR INSERTION SEQUENCE ELEMENT IS1547"/>
    <property type="match status" value="1"/>
</dbReference>
<dbReference type="InterPro" id="IPR047650">
    <property type="entry name" value="Transpos_IS110"/>
</dbReference>
<gene>
    <name evidence="4" type="ORF">GCM10023147_18740</name>
</gene>
<evidence type="ECO:0000313" key="4">
    <source>
        <dbReference type="EMBL" id="GAA4390630.1"/>
    </source>
</evidence>
<organism evidence="4 5">
    <name type="scientific">Tsukamurella soli</name>
    <dbReference type="NCBI Taxonomy" id="644556"/>
    <lineage>
        <taxon>Bacteria</taxon>
        <taxon>Bacillati</taxon>
        <taxon>Actinomycetota</taxon>
        <taxon>Actinomycetes</taxon>
        <taxon>Mycobacteriales</taxon>
        <taxon>Tsukamurellaceae</taxon>
        <taxon>Tsukamurella</taxon>
    </lineage>
</organism>
<dbReference type="EMBL" id="BAABFR010000023">
    <property type="protein sequence ID" value="GAA4390630.1"/>
    <property type="molecule type" value="Genomic_DNA"/>
</dbReference>
<evidence type="ECO:0000256" key="1">
    <source>
        <dbReference type="SAM" id="Coils"/>
    </source>
</evidence>
<evidence type="ECO:0000256" key="2">
    <source>
        <dbReference type="SAM" id="MobiDB-lite"/>
    </source>
</evidence>
<name>A0ABP8JGS3_9ACTN</name>
<keyword evidence="5" id="KW-1185">Reference proteome</keyword>
<sequence>MVELDRPERAARRHGAESDPLDAVRAAREALSRKNVGTPWAAGDRQALSVLLAARRSAVDGHTVAQRQLFSLVIAAPEVLRAKLRGHTLPEMTVIAAALRPAKGWDVETATTATVLKTLACRIRDLQKEADRQEKAIAAIVKRWRPDLLAQLGVGPIVAATVLCAWSHPGRIRSEAAFARLAGVAPIPANSGQVTTRYRLDRHGDRQLNRALHTVCLSRQRYDDATKAYTARRTAQGKTPREIKRCLKRYIARDLYRLLEHPEGIDRP</sequence>
<dbReference type="Proteomes" id="UP001500635">
    <property type="component" value="Unassembled WGS sequence"/>
</dbReference>
<dbReference type="InterPro" id="IPR003346">
    <property type="entry name" value="Transposase_20"/>
</dbReference>
<accession>A0ABP8JGS3</accession>
<comment type="caution">
    <text evidence="4">The sequence shown here is derived from an EMBL/GenBank/DDBJ whole genome shotgun (WGS) entry which is preliminary data.</text>
</comment>
<dbReference type="PANTHER" id="PTHR33055">
    <property type="entry name" value="TRANSPOSASE FOR INSERTION SEQUENCE ELEMENT IS1111A"/>
    <property type="match status" value="1"/>
</dbReference>
<feature type="domain" description="Transposase IS116/IS110/IS902 C-terminal" evidence="3">
    <location>
        <begin position="153"/>
        <end position="230"/>
    </location>
</feature>
<keyword evidence="1" id="KW-0175">Coiled coil</keyword>
<feature type="coiled-coil region" evidence="1">
    <location>
        <begin position="116"/>
        <end position="143"/>
    </location>
</feature>
<evidence type="ECO:0000259" key="3">
    <source>
        <dbReference type="Pfam" id="PF02371"/>
    </source>
</evidence>
<evidence type="ECO:0000313" key="5">
    <source>
        <dbReference type="Proteomes" id="UP001500635"/>
    </source>
</evidence>
<feature type="region of interest" description="Disordered" evidence="2">
    <location>
        <begin position="1"/>
        <end position="21"/>
    </location>
</feature>
<protein>
    <recommendedName>
        <fullName evidence="3">Transposase IS116/IS110/IS902 C-terminal domain-containing protein</fullName>
    </recommendedName>
</protein>
<proteinExistence type="predicted"/>
<dbReference type="Pfam" id="PF02371">
    <property type="entry name" value="Transposase_20"/>
    <property type="match status" value="1"/>
</dbReference>
<dbReference type="RefSeq" id="WP_344994221.1">
    <property type="nucleotide sequence ID" value="NZ_JBHTGI010000001.1"/>
</dbReference>
<feature type="compositionally biased region" description="Basic and acidic residues" evidence="2">
    <location>
        <begin position="1"/>
        <end position="17"/>
    </location>
</feature>